<dbReference type="InterPro" id="IPR001128">
    <property type="entry name" value="Cyt_P450"/>
</dbReference>
<proteinExistence type="evidence at transcript level"/>
<dbReference type="GO" id="GO:0020037">
    <property type="term" value="F:heme binding"/>
    <property type="evidence" value="ECO:0007669"/>
    <property type="project" value="InterPro"/>
</dbReference>
<dbReference type="RefSeq" id="XP_024540134.1">
    <property type="nucleotide sequence ID" value="XM_024684366.1"/>
</dbReference>
<dbReference type="PROSITE" id="PS00086">
    <property type="entry name" value="CYTOCHROME_P450"/>
    <property type="match status" value="1"/>
</dbReference>
<name>B2XCJ1_SELML</name>
<dbReference type="PANTHER" id="PTHR47944">
    <property type="entry name" value="CYTOCHROME P450 98A9"/>
    <property type="match status" value="1"/>
</dbReference>
<dbReference type="FunFam" id="1.10.630.10:FF:000026">
    <property type="entry name" value="Cytochrome P450 82C4"/>
    <property type="match status" value="1"/>
</dbReference>
<dbReference type="Gene3D" id="1.10.630.10">
    <property type="entry name" value="Cytochrome P450"/>
    <property type="match status" value="1"/>
</dbReference>
<evidence type="ECO:0000256" key="6">
    <source>
        <dbReference type="PIRSR" id="PIRSR602401-1"/>
    </source>
</evidence>
<evidence type="ECO:0000256" key="1">
    <source>
        <dbReference type="ARBA" id="ARBA00010617"/>
    </source>
</evidence>
<dbReference type="GO" id="GO:0016705">
    <property type="term" value="F:oxidoreductase activity, acting on paired donors, with incorporation or reduction of molecular oxygen"/>
    <property type="evidence" value="ECO:0007669"/>
    <property type="project" value="InterPro"/>
</dbReference>
<accession>B2XCJ1</accession>
<dbReference type="InterPro" id="IPR017972">
    <property type="entry name" value="Cyt_P450_CS"/>
</dbReference>
<evidence type="ECO:0000256" key="4">
    <source>
        <dbReference type="ARBA" id="ARBA00023002"/>
    </source>
</evidence>
<dbReference type="GO" id="GO:0005506">
    <property type="term" value="F:iron ion binding"/>
    <property type="evidence" value="ECO:0007669"/>
    <property type="project" value="InterPro"/>
</dbReference>
<dbReference type="GeneID" id="112349625"/>
<evidence type="ECO:0000256" key="2">
    <source>
        <dbReference type="ARBA" id="ARBA00022617"/>
    </source>
</evidence>
<dbReference type="PRINTS" id="PR00463">
    <property type="entry name" value="EP450I"/>
</dbReference>
<evidence type="ECO:0000256" key="5">
    <source>
        <dbReference type="ARBA" id="ARBA00023004"/>
    </source>
</evidence>
<dbReference type="InterPro" id="IPR002401">
    <property type="entry name" value="Cyt_P450_E_grp-I"/>
</dbReference>
<organism evidence="9">
    <name type="scientific">Selaginella moellendorffii</name>
    <name type="common">Spikemoss</name>
    <dbReference type="NCBI Taxonomy" id="88036"/>
    <lineage>
        <taxon>Eukaryota</taxon>
        <taxon>Viridiplantae</taxon>
        <taxon>Streptophyta</taxon>
        <taxon>Embryophyta</taxon>
        <taxon>Tracheophyta</taxon>
        <taxon>Lycopodiopsida</taxon>
        <taxon>Selaginellales</taxon>
        <taxon>Selaginellaceae</taxon>
        <taxon>Selaginella</taxon>
    </lineage>
</organism>
<evidence type="ECO:0000256" key="7">
    <source>
        <dbReference type="RuleBase" id="RU000461"/>
    </source>
</evidence>
<sequence>MLEMILTIVLTLALILVVLLCTNKRNQSLPPSPRALPIIGHIHLVGKKLPHEYLFQLAKQHGGLMYLQLGRIKTLVASTPAAAEEVLKTHDREFASRPANSAAKYFGYEATDLVWAPYGDHWRHLRKICTLEFFITKRVQMFQPVRKLEMSMLITELVEACSQRRPVDLTSRFFQFAFNTMSRMVLNKSISDASGSESEKLKEFLNNLNEASKVGNGLQIGDLIPCLSWADPKVFRIKWLQTQLVNYLGEQLQEHKKTRESHHEVKDFMDVLIAGGVLDDTRIKALTSDMLAAGTDAIAVTMDWALAELMRNPELMQEVKQELEEIVGSNGTVEEEHIPKLEFLQAIVKETLRLHPPAPLLAPHESVESCNIWGYNIPAGTGLLVNAYALGRDESTWSEANKFNPKRFLETKSDVQVTGQNFELIPFGSGRRMCPALNMGLTMVHYALATMLHTFEWSLPDGKDEVNMKAYFGIVLIREEPLMLVPRLAKSCP</sequence>
<dbReference type="AlphaFoldDB" id="B2XCJ1"/>
<dbReference type="PRINTS" id="PR00385">
    <property type="entry name" value="P450"/>
</dbReference>
<keyword evidence="8" id="KW-0732">Signal</keyword>
<evidence type="ECO:0000256" key="3">
    <source>
        <dbReference type="ARBA" id="ARBA00022723"/>
    </source>
</evidence>
<keyword evidence="7 9" id="KW-0503">Monooxygenase</keyword>
<dbReference type="EMBL" id="EU032596">
    <property type="protein sequence ID" value="ABV80350.1"/>
    <property type="molecule type" value="mRNA"/>
</dbReference>
<comment type="cofactor">
    <cofactor evidence="6">
        <name>heme</name>
        <dbReference type="ChEBI" id="CHEBI:30413"/>
    </cofactor>
</comment>
<keyword evidence="2 6" id="KW-0349">Heme</keyword>
<dbReference type="OrthoDB" id="1055148at2759"/>
<dbReference type="Pfam" id="PF00067">
    <property type="entry name" value="p450"/>
    <property type="match status" value="1"/>
</dbReference>
<protein>
    <submittedName>
        <fullName evidence="9">Cytochrome P450-dependent monooxygenase</fullName>
    </submittedName>
</protein>
<dbReference type="InterPro" id="IPR036396">
    <property type="entry name" value="Cyt_P450_sf"/>
</dbReference>
<reference evidence="9" key="1">
    <citation type="journal article" date="2008" name="Proc. Natl. Acad. Sci. U.S.A.">
        <title>Independent origins of syringyl lignin in vascular plants.</title>
        <authorList>
            <person name="Weng J.K."/>
            <person name="Li X."/>
            <person name="Stout J."/>
            <person name="Chapple C."/>
        </authorList>
    </citation>
    <scope>NUCLEOTIDE SEQUENCE</scope>
    <source>
        <strain evidence="9">Smo3781.1</strain>
    </source>
</reference>
<keyword evidence="5 6" id="KW-0408">Iron</keyword>
<feature type="binding site" description="axial binding residue" evidence="6">
    <location>
        <position position="434"/>
    </location>
    <ligand>
        <name>heme</name>
        <dbReference type="ChEBI" id="CHEBI:30413"/>
    </ligand>
    <ligandPart>
        <name>Fe</name>
        <dbReference type="ChEBI" id="CHEBI:18248"/>
    </ligandPart>
</feature>
<keyword evidence="4 7" id="KW-0560">Oxidoreductase</keyword>
<dbReference type="CDD" id="cd20618">
    <property type="entry name" value="CYP71_clan"/>
    <property type="match status" value="1"/>
</dbReference>
<keyword evidence="3 6" id="KW-0479">Metal-binding</keyword>
<dbReference type="SUPFAM" id="SSF48264">
    <property type="entry name" value="Cytochrome P450"/>
    <property type="match status" value="1"/>
</dbReference>
<evidence type="ECO:0000256" key="8">
    <source>
        <dbReference type="SAM" id="SignalP"/>
    </source>
</evidence>
<evidence type="ECO:0000313" key="9">
    <source>
        <dbReference type="EMBL" id="ABV80350.1"/>
    </source>
</evidence>
<dbReference type="PANTHER" id="PTHR47944:SF16">
    <property type="entry name" value="CYTOCHROME P450 FAMILY 1 SUBFAMILY A POLYPEPTIDE 1"/>
    <property type="match status" value="1"/>
</dbReference>
<comment type="similarity">
    <text evidence="1 7">Belongs to the cytochrome P450 family.</text>
</comment>
<feature type="chain" id="PRO_5002784169" evidence="8">
    <location>
        <begin position="29"/>
        <end position="493"/>
    </location>
</feature>
<dbReference type="GO" id="GO:0004497">
    <property type="term" value="F:monooxygenase activity"/>
    <property type="evidence" value="ECO:0007669"/>
    <property type="project" value="UniProtKB-KW"/>
</dbReference>
<feature type="signal peptide" evidence="8">
    <location>
        <begin position="1"/>
        <end position="28"/>
    </location>
</feature>